<accession>A0ABR0KYV2</accession>
<evidence type="ECO:0000313" key="3">
    <source>
        <dbReference type="Proteomes" id="UP001308179"/>
    </source>
</evidence>
<sequence>MAASSSTLHQLSQLLPLDNSELEQILSYTSTLPKEEAAQHLQNLLGDSPEAIQFIQAYSERGHEKGGAPQAPTHMPDAKSNMTQPQSQSVRSDMDSKHNHGPVVDGKNGGMSAPPPSYAPPAGPPPTSYVANGHRHTNKVVEVAHIRARDEQEMQQALQTLQYQYGIYNSDIEPEHDTDYPCSCAIHQYKYRKWNRYGVQEMWSKAVMYPGEKSYNDNPNQTMFSNNPYRMRVVSPYGYGQMNW</sequence>
<feature type="region of interest" description="Disordered" evidence="1">
    <location>
        <begin position="62"/>
        <end position="132"/>
    </location>
</feature>
<keyword evidence="3" id="KW-1185">Reference proteome</keyword>
<feature type="non-terminal residue" evidence="2">
    <location>
        <position position="244"/>
    </location>
</feature>
<protein>
    <recommendedName>
        <fullName evidence="4">CUE domain-containing protein</fullName>
    </recommendedName>
</protein>
<feature type="compositionally biased region" description="Polar residues" evidence="1">
    <location>
        <begin position="80"/>
        <end position="91"/>
    </location>
</feature>
<dbReference type="EMBL" id="JAVRRR010000982">
    <property type="protein sequence ID" value="KAK5139851.1"/>
    <property type="molecule type" value="Genomic_DNA"/>
</dbReference>
<gene>
    <name evidence="2" type="ORF">LTR32_007177</name>
</gene>
<evidence type="ECO:0008006" key="4">
    <source>
        <dbReference type="Google" id="ProtNLM"/>
    </source>
</evidence>
<dbReference type="Proteomes" id="UP001308179">
    <property type="component" value="Unassembled WGS sequence"/>
</dbReference>
<feature type="compositionally biased region" description="Pro residues" evidence="1">
    <location>
        <begin position="113"/>
        <end position="127"/>
    </location>
</feature>
<evidence type="ECO:0000313" key="2">
    <source>
        <dbReference type="EMBL" id="KAK5139851.1"/>
    </source>
</evidence>
<reference evidence="2 3" key="1">
    <citation type="submission" date="2023-08" db="EMBL/GenBank/DDBJ databases">
        <title>Black Yeasts Isolated from many extreme environments.</title>
        <authorList>
            <person name="Coleine C."/>
            <person name="Stajich J.E."/>
            <person name="Selbmann L."/>
        </authorList>
    </citation>
    <scope>NUCLEOTIDE SEQUENCE [LARGE SCALE GENOMIC DNA]</scope>
    <source>
        <strain evidence="2 3">CCFEE 5386</strain>
    </source>
</reference>
<proteinExistence type="predicted"/>
<organism evidence="2 3">
    <name type="scientific">Rachicladosporium monterosium</name>
    <dbReference type="NCBI Taxonomy" id="1507873"/>
    <lineage>
        <taxon>Eukaryota</taxon>
        <taxon>Fungi</taxon>
        <taxon>Dikarya</taxon>
        <taxon>Ascomycota</taxon>
        <taxon>Pezizomycotina</taxon>
        <taxon>Dothideomycetes</taxon>
        <taxon>Dothideomycetidae</taxon>
        <taxon>Cladosporiales</taxon>
        <taxon>Cladosporiaceae</taxon>
        <taxon>Rachicladosporium</taxon>
    </lineage>
</organism>
<comment type="caution">
    <text evidence="2">The sequence shown here is derived from an EMBL/GenBank/DDBJ whole genome shotgun (WGS) entry which is preliminary data.</text>
</comment>
<name>A0ABR0KYV2_9PEZI</name>
<evidence type="ECO:0000256" key="1">
    <source>
        <dbReference type="SAM" id="MobiDB-lite"/>
    </source>
</evidence>